<dbReference type="InterPro" id="IPR015421">
    <property type="entry name" value="PyrdxlP-dep_Trfase_major"/>
</dbReference>
<name>A0A9W8YJY1_9PEZI</name>
<comment type="similarity">
    <text evidence="2 7">Belongs to the group II decarboxylase family.</text>
</comment>
<evidence type="ECO:0000256" key="4">
    <source>
        <dbReference type="ARBA" id="ARBA00022898"/>
    </source>
</evidence>
<dbReference type="GO" id="GO:0030170">
    <property type="term" value="F:pyridoxal phosphate binding"/>
    <property type="evidence" value="ECO:0007669"/>
    <property type="project" value="InterPro"/>
</dbReference>
<dbReference type="SUPFAM" id="SSF53383">
    <property type="entry name" value="PLP-dependent transferases"/>
    <property type="match status" value="1"/>
</dbReference>
<feature type="modified residue" description="N6-(pyridoxal phosphate)lysine" evidence="6">
    <location>
        <position position="349"/>
    </location>
</feature>
<dbReference type="GO" id="GO:0006520">
    <property type="term" value="P:amino acid metabolic process"/>
    <property type="evidence" value="ECO:0007669"/>
    <property type="project" value="InterPro"/>
</dbReference>
<dbReference type="Gene3D" id="3.40.640.10">
    <property type="entry name" value="Type I PLP-dependent aspartate aminotransferase-like (Major domain)"/>
    <property type="match status" value="1"/>
</dbReference>
<gene>
    <name evidence="8" type="ORF">N0V93_008970</name>
</gene>
<evidence type="ECO:0000256" key="3">
    <source>
        <dbReference type="ARBA" id="ARBA00022793"/>
    </source>
</evidence>
<dbReference type="Proteomes" id="UP001140453">
    <property type="component" value="Unassembled WGS sequence"/>
</dbReference>
<dbReference type="AlphaFoldDB" id="A0A9W8YJY1"/>
<dbReference type="PANTHER" id="PTHR11999">
    <property type="entry name" value="GROUP II PYRIDOXAL-5-PHOSPHATE DECARBOXYLASE"/>
    <property type="match status" value="1"/>
</dbReference>
<dbReference type="PANTHER" id="PTHR11999:SF70">
    <property type="entry name" value="MIP05841P"/>
    <property type="match status" value="1"/>
</dbReference>
<comment type="cofactor">
    <cofactor evidence="1 6 7">
        <name>pyridoxal 5'-phosphate</name>
        <dbReference type="ChEBI" id="CHEBI:597326"/>
    </cofactor>
</comment>
<evidence type="ECO:0000256" key="7">
    <source>
        <dbReference type="RuleBase" id="RU000382"/>
    </source>
</evidence>
<dbReference type="Gene3D" id="3.90.1150.10">
    <property type="entry name" value="Aspartate Aminotransferase, domain 1"/>
    <property type="match status" value="1"/>
</dbReference>
<evidence type="ECO:0000313" key="8">
    <source>
        <dbReference type="EMBL" id="KAJ4386078.1"/>
    </source>
</evidence>
<evidence type="ECO:0008006" key="10">
    <source>
        <dbReference type="Google" id="ProtNLM"/>
    </source>
</evidence>
<sequence length="530" mass="59238">MDVKEFKGAANDTIDYIIHYYNNIRDHHVFSQVEPGYLRKILPSSAPIDGEPWDLIAKDFDTKILPGITHWQSPDFFAYFPCTSSYPSILGELYNAAFTGTCFNWHASPAATELETIVMDWLAQLMGLPSVYLSTGPTRGGGVIQGTASEAVLTVMIAARDKYLKETLPDPSTVSEEEFDELSMRKRSRLVALGSAAVHSCTRKAAKILGVRYVAIPVSSETNFAVTGNALAKTLEMCKLKGWEPFYLTSTLGTTDTCAVDDFGATAEVLAEWSKDFPVAESTSVNIPKNNGRTNGNKDSSLPIRKKGEIWVHVDAAYAGAALVTPEAQAAVQVHHLRHFHSYDVNMHKWLLVNFDASCLFVTDRHWLVEAMSSEMQVYQNKGTDGGLVTDYRNWGIPLGRRFRALKIWFVMRNYGVKGIQEYIRSGICLADQFAGWLRGRPDLFEIITGPSFALTVFRIKDLNGDENTMNKLTKAVYEEINSTGKLWVTSTMLEGKFTIRFMTANRMTEVSHVREGFELIEKTAERLVK</sequence>
<dbReference type="EMBL" id="JAPEVB010000006">
    <property type="protein sequence ID" value="KAJ4386078.1"/>
    <property type="molecule type" value="Genomic_DNA"/>
</dbReference>
<dbReference type="GO" id="GO:0016831">
    <property type="term" value="F:carboxy-lyase activity"/>
    <property type="evidence" value="ECO:0007669"/>
    <property type="project" value="UniProtKB-KW"/>
</dbReference>
<dbReference type="OrthoDB" id="639767at2759"/>
<organism evidence="8 9">
    <name type="scientific">Gnomoniopsis smithogilvyi</name>
    <dbReference type="NCBI Taxonomy" id="1191159"/>
    <lineage>
        <taxon>Eukaryota</taxon>
        <taxon>Fungi</taxon>
        <taxon>Dikarya</taxon>
        <taxon>Ascomycota</taxon>
        <taxon>Pezizomycotina</taxon>
        <taxon>Sordariomycetes</taxon>
        <taxon>Sordariomycetidae</taxon>
        <taxon>Diaporthales</taxon>
        <taxon>Gnomoniaceae</taxon>
        <taxon>Gnomoniopsis</taxon>
    </lineage>
</organism>
<evidence type="ECO:0000256" key="2">
    <source>
        <dbReference type="ARBA" id="ARBA00009533"/>
    </source>
</evidence>
<keyword evidence="3" id="KW-0210">Decarboxylase</keyword>
<keyword evidence="4 6" id="KW-0663">Pyridoxal phosphate</keyword>
<protein>
    <recommendedName>
        <fullName evidence="10">Aromatic-L-amino-acid decarboxylase</fullName>
    </recommendedName>
</protein>
<keyword evidence="9" id="KW-1185">Reference proteome</keyword>
<dbReference type="PRINTS" id="PR00800">
    <property type="entry name" value="YHDCRBOXLASE"/>
</dbReference>
<evidence type="ECO:0000256" key="6">
    <source>
        <dbReference type="PIRSR" id="PIRSR602129-50"/>
    </source>
</evidence>
<comment type="caution">
    <text evidence="8">The sequence shown here is derived from an EMBL/GenBank/DDBJ whole genome shotgun (WGS) entry which is preliminary data.</text>
</comment>
<accession>A0A9W8YJY1</accession>
<keyword evidence="5 7" id="KW-0456">Lyase</keyword>
<proteinExistence type="inferred from homology"/>
<dbReference type="GO" id="GO:0019752">
    <property type="term" value="P:carboxylic acid metabolic process"/>
    <property type="evidence" value="ECO:0007669"/>
    <property type="project" value="InterPro"/>
</dbReference>
<evidence type="ECO:0000256" key="1">
    <source>
        <dbReference type="ARBA" id="ARBA00001933"/>
    </source>
</evidence>
<reference evidence="8" key="1">
    <citation type="submission" date="2022-10" db="EMBL/GenBank/DDBJ databases">
        <title>Tapping the CABI collections for fungal endophytes: first genome assemblies for Collariella, Neodidymelliopsis, Ascochyta clinopodiicola, Didymella pomorum, Didymosphaeria variabile, Neocosmospora piperis and Neocucurbitaria cava.</title>
        <authorList>
            <person name="Hill R."/>
        </authorList>
    </citation>
    <scope>NUCLEOTIDE SEQUENCE</scope>
    <source>
        <strain evidence="8">IMI 355082</strain>
    </source>
</reference>
<dbReference type="InterPro" id="IPR015422">
    <property type="entry name" value="PyrdxlP-dep_Trfase_small"/>
</dbReference>
<dbReference type="InterPro" id="IPR002129">
    <property type="entry name" value="PyrdxlP-dep_de-COase"/>
</dbReference>
<dbReference type="InterPro" id="IPR015424">
    <property type="entry name" value="PyrdxlP-dep_Trfase"/>
</dbReference>
<dbReference type="InterPro" id="IPR010977">
    <property type="entry name" value="Aromatic_deC"/>
</dbReference>
<dbReference type="Pfam" id="PF00282">
    <property type="entry name" value="Pyridoxal_deC"/>
    <property type="match status" value="1"/>
</dbReference>
<dbReference type="GO" id="GO:0005737">
    <property type="term" value="C:cytoplasm"/>
    <property type="evidence" value="ECO:0007669"/>
    <property type="project" value="TreeGrafter"/>
</dbReference>
<evidence type="ECO:0000313" key="9">
    <source>
        <dbReference type="Proteomes" id="UP001140453"/>
    </source>
</evidence>
<evidence type="ECO:0000256" key="5">
    <source>
        <dbReference type="ARBA" id="ARBA00023239"/>
    </source>
</evidence>
<dbReference type="Gene3D" id="1.20.1340.10">
    <property type="entry name" value="dopa decarboxylase, N-terminal domain"/>
    <property type="match status" value="1"/>
</dbReference>